<feature type="compositionally biased region" description="Basic and acidic residues" evidence="1">
    <location>
        <begin position="1"/>
        <end position="24"/>
    </location>
</feature>
<keyword evidence="3" id="KW-1185">Reference proteome</keyword>
<feature type="region of interest" description="Disordered" evidence="1">
    <location>
        <begin position="1"/>
        <end position="134"/>
    </location>
</feature>
<feature type="compositionally biased region" description="Acidic residues" evidence="1">
    <location>
        <begin position="71"/>
        <end position="80"/>
    </location>
</feature>
<reference evidence="2" key="1">
    <citation type="journal article" date="2022" name="bioRxiv">
        <title>Sequencing and chromosome-scale assembly of the giantPleurodeles waltlgenome.</title>
        <authorList>
            <person name="Brown T."/>
            <person name="Elewa A."/>
            <person name="Iarovenko S."/>
            <person name="Subramanian E."/>
            <person name="Araus A.J."/>
            <person name="Petzold A."/>
            <person name="Susuki M."/>
            <person name="Suzuki K.-i.T."/>
            <person name="Hayashi T."/>
            <person name="Toyoda A."/>
            <person name="Oliveira C."/>
            <person name="Osipova E."/>
            <person name="Leigh N.D."/>
            <person name="Simon A."/>
            <person name="Yun M.H."/>
        </authorList>
    </citation>
    <scope>NUCLEOTIDE SEQUENCE</scope>
    <source>
        <strain evidence="2">20211129_DDA</strain>
        <tissue evidence="2">Liver</tissue>
    </source>
</reference>
<feature type="compositionally biased region" description="Basic and acidic residues" evidence="1">
    <location>
        <begin position="81"/>
        <end position="98"/>
    </location>
</feature>
<feature type="compositionally biased region" description="Basic and acidic residues" evidence="1">
    <location>
        <begin position="107"/>
        <end position="126"/>
    </location>
</feature>
<organism evidence="2 3">
    <name type="scientific">Pleurodeles waltl</name>
    <name type="common">Iberian ribbed newt</name>
    <dbReference type="NCBI Taxonomy" id="8319"/>
    <lineage>
        <taxon>Eukaryota</taxon>
        <taxon>Metazoa</taxon>
        <taxon>Chordata</taxon>
        <taxon>Craniata</taxon>
        <taxon>Vertebrata</taxon>
        <taxon>Euteleostomi</taxon>
        <taxon>Amphibia</taxon>
        <taxon>Batrachia</taxon>
        <taxon>Caudata</taxon>
        <taxon>Salamandroidea</taxon>
        <taxon>Salamandridae</taxon>
        <taxon>Pleurodelinae</taxon>
        <taxon>Pleurodeles</taxon>
    </lineage>
</organism>
<evidence type="ECO:0000313" key="2">
    <source>
        <dbReference type="EMBL" id="KAJ1146240.1"/>
    </source>
</evidence>
<evidence type="ECO:0000313" key="3">
    <source>
        <dbReference type="Proteomes" id="UP001066276"/>
    </source>
</evidence>
<feature type="compositionally biased region" description="Basic and acidic residues" evidence="1">
    <location>
        <begin position="49"/>
        <end position="59"/>
    </location>
</feature>
<dbReference type="AlphaFoldDB" id="A0AAV7R6D2"/>
<gene>
    <name evidence="2" type="ORF">NDU88_012520</name>
</gene>
<dbReference type="EMBL" id="JANPWB010000010">
    <property type="protein sequence ID" value="KAJ1146240.1"/>
    <property type="molecule type" value="Genomic_DNA"/>
</dbReference>
<proteinExistence type="predicted"/>
<comment type="caution">
    <text evidence="2">The sequence shown here is derived from an EMBL/GenBank/DDBJ whole genome shotgun (WGS) entry which is preliminary data.</text>
</comment>
<sequence>MTRPAGHCDRELPDEGDGSGRKSPEPPLQCPRGTNEGKISTRIGGRVDAAGRREDVAGERRRHADLKTEREEEVNTEEEEQGGKKQTEEESQGRDGQELKTTLAKENYLETKGRAKKKQADAERSGRCGGVRRVPGGMWLTQVRDHLCGHLGPVLRRMGKKGEMKGQNKLS</sequence>
<name>A0AAV7R6D2_PLEWA</name>
<protein>
    <submittedName>
        <fullName evidence="2">Uncharacterized protein</fullName>
    </submittedName>
</protein>
<dbReference type="Proteomes" id="UP001066276">
    <property type="component" value="Chromosome 6"/>
</dbReference>
<evidence type="ECO:0000256" key="1">
    <source>
        <dbReference type="SAM" id="MobiDB-lite"/>
    </source>
</evidence>
<accession>A0AAV7R6D2</accession>